<gene>
    <name evidence="1" type="ORF">FLAG1_10331</name>
</gene>
<sequence length="410" mass="47722">MGYYRRFTYRHWEKRTYIDGISAYLQLGDGKIFTTQNTSPQQSKLLSMFQELDFQPFDPEHYGPQWTMFGNNHHISVEFSPPRQWPRELRLSSSLTRIAAQFPATKPFDKVVVSMYNGSTWSQLGLAQKTTTRYPIPEQEWVFDILYRDPRQLIAFEPFRNDVATGESAITCPLEICLLHPTQKSDMGQTSFVAINSPHRAKSDMDLQDTAVSMGLSDTHWQAIEDQRITDIILSQKDVWWHNIMGWFPNKKLQLIREMVEVKTKLLNQTGTLREIVIYRWSKADDEKLCTLVDRGHDLPTILNMIPYYTSEILSTEFSLLSVRRSMPDTVLMSAMRKLVMTNRPVLWMKIRHRFPGIRYPKFKSAWRTAIKRFREIGTEPTSSFVWDGVISTGAMAKHYKQHVRGPAIG</sequence>
<evidence type="ECO:0000313" key="2">
    <source>
        <dbReference type="Proteomes" id="UP000037904"/>
    </source>
</evidence>
<accession>A0A0M9ENW7</accession>
<organism evidence="1 2">
    <name type="scientific">Fusarium langsethiae</name>
    <dbReference type="NCBI Taxonomy" id="179993"/>
    <lineage>
        <taxon>Eukaryota</taxon>
        <taxon>Fungi</taxon>
        <taxon>Dikarya</taxon>
        <taxon>Ascomycota</taxon>
        <taxon>Pezizomycotina</taxon>
        <taxon>Sordariomycetes</taxon>
        <taxon>Hypocreomycetidae</taxon>
        <taxon>Hypocreales</taxon>
        <taxon>Nectriaceae</taxon>
        <taxon>Fusarium</taxon>
    </lineage>
</organism>
<proteinExistence type="predicted"/>
<reference evidence="1 2" key="1">
    <citation type="submission" date="2015-04" db="EMBL/GenBank/DDBJ databases">
        <title>The draft genome sequence of Fusarium langsethiae, a T-2/HT-2 mycotoxin producer.</title>
        <authorList>
            <person name="Lysoe E."/>
            <person name="Divon H.H."/>
            <person name="Terzi V."/>
            <person name="Orru L."/>
            <person name="Lamontanara A."/>
            <person name="Kolseth A.-K."/>
            <person name="Frandsen R.J."/>
            <person name="Nielsen K."/>
            <person name="Thrane U."/>
        </authorList>
    </citation>
    <scope>NUCLEOTIDE SEQUENCE [LARGE SCALE GENOMIC DNA]</scope>
    <source>
        <strain evidence="1 2">Fl201059</strain>
    </source>
</reference>
<evidence type="ECO:0000313" key="1">
    <source>
        <dbReference type="EMBL" id="KPA36873.1"/>
    </source>
</evidence>
<keyword evidence="2" id="KW-1185">Reference proteome</keyword>
<name>A0A0M9ENW7_FUSLA</name>
<dbReference type="AlphaFoldDB" id="A0A0M9ENW7"/>
<protein>
    <submittedName>
        <fullName evidence="1">Uncharacterized protein</fullName>
    </submittedName>
</protein>
<dbReference type="Proteomes" id="UP000037904">
    <property type="component" value="Unassembled WGS sequence"/>
</dbReference>
<comment type="caution">
    <text evidence="1">The sequence shown here is derived from an EMBL/GenBank/DDBJ whole genome shotgun (WGS) entry which is preliminary data.</text>
</comment>
<dbReference type="EMBL" id="JXCE01000526">
    <property type="protein sequence ID" value="KPA36873.1"/>
    <property type="molecule type" value="Genomic_DNA"/>
</dbReference>